<organism evidence="3 4">
    <name type="scientific">Clostridium oceanicum</name>
    <dbReference type="NCBI Taxonomy" id="1543"/>
    <lineage>
        <taxon>Bacteria</taxon>
        <taxon>Bacillati</taxon>
        <taxon>Bacillota</taxon>
        <taxon>Clostridia</taxon>
        <taxon>Eubacteriales</taxon>
        <taxon>Clostridiaceae</taxon>
        <taxon>Clostridium</taxon>
    </lineage>
</organism>
<dbReference type="InterPro" id="IPR050769">
    <property type="entry name" value="NAT_camello-type"/>
</dbReference>
<dbReference type="PANTHER" id="PTHR13947">
    <property type="entry name" value="GNAT FAMILY N-ACETYLTRANSFERASE"/>
    <property type="match status" value="1"/>
</dbReference>
<name>A0ABP3UIV6_9CLOT</name>
<dbReference type="SUPFAM" id="SSF55729">
    <property type="entry name" value="Acyl-CoA N-acyltransferases (Nat)"/>
    <property type="match status" value="1"/>
</dbReference>
<dbReference type="CDD" id="cd04301">
    <property type="entry name" value="NAT_SF"/>
    <property type="match status" value="1"/>
</dbReference>
<reference evidence="4" key="1">
    <citation type="journal article" date="2019" name="Int. J. Syst. Evol. Microbiol.">
        <title>The Global Catalogue of Microorganisms (GCM) 10K type strain sequencing project: providing services to taxonomists for standard genome sequencing and annotation.</title>
        <authorList>
            <consortium name="The Broad Institute Genomics Platform"/>
            <consortium name="The Broad Institute Genome Sequencing Center for Infectious Disease"/>
            <person name="Wu L."/>
            <person name="Ma J."/>
        </authorList>
    </citation>
    <scope>NUCLEOTIDE SEQUENCE [LARGE SCALE GENOMIC DNA]</scope>
    <source>
        <strain evidence="4">JCM 1407</strain>
    </source>
</reference>
<comment type="caution">
    <text evidence="3">The sequence shown here is derived from an EMBL/GenBank/DDBJ whole genome shotgun (WGS) entry which is preliminary data.</text>
</comment>
<gene>
    <name evidence="3" type="ORF">GCM10008906_03530</name>
</gene>
<dbReference type="InterPro" id="IPR016181">
    <property type="entry name" value="Acyl_CoA_acyltransferase"/>
</dbReference>
<dbReference type="InterPro" id="IPR000182">
    <property type="entry name" value="GNAT_dom"/>
</dbReference>
<dbReference type="Pfam" id="PF00583">
    <property type="entry name" value="Acetyltransf_1"/>
    <property type="match status" value="1"/>
</dbReference>
<accession>A0ABP3UIV6</accession>
<keyword evidence="4" id="KW-1185">Reference proteome</keyword>
<sequence>MLIRRIKKEDNKNVEKIIRDVLTEFGGNREGLAWADPELSYLSEVYKKENTAYWVAEKDGKLVGGCGIGPVEGAEGVCELQKMYFLEESRGTGVAGQMIEKALDFASNYYDKCYLETLSNMKAANRFYQKHGFHKIDKPILDSEHYACDVWYIKDLK</sequence>
<proteinExistence type="predicted"/>
<keyword evidence="1" id="KW-0808">Transferase</keyword>
<dbReference type="RefSeq" id="WP_343758228.1">
    <property type="nucleotide sequence ID" value="NZ_BAAACG010000001.1"/>
</dbReference>
<evidence type="ECO:0000313" key="4">
    <source>
        <dbReference type="Proteomes" id="UP001501510"/>
    </source>
</evidence>
<evidence type="ECO:0000259" key="2">
    <source>
        <dbReference type="PROSITE" id="PS51186"/>
    </source>
</evidence>
<protein>
    <submittedName>
        <fullName evidence="3">GNAT family N-acetyltransferase</fullName>
    </submittedName>
</protein>
<dbReference type="PANTHER" id="PTHR13947:SF37">
    <property type="entry name" value="LD18367P"/>
    <property type="match status" value="1"/>
</dbReference>
<feature type="domain" description="N-acetyltransferase" evidence="2">
    <location>
        <begin position="1"/>
        <end position="157"/>
    </location>
</feature>
<dbReference type="PROSITE" id="PS51186">
    <property type="entry name" value="GNAT"/>
    <property type="match status" value="1"/>
</dbReference>
<dbReference type="Gene3D" id="3.40.630.30">
    <property type="match status" value="1"/>
</dbReference>
<evidence type="ECO:0000256" key="1">
    <source>
        <dbReference type="ARBA" id="ARBA00022679"/>
    </source>
</evidence>
<dbReference type="EMBL" id="BAAACG010000001">
    <property type="protein sequence ID" value="GAA0733084.1"/>
    <property type="molecule type" value="Genomic_DNA"/>
</dbReference>
<dbReference type="Proteomes" id="UP001501510">
    <property type="component" value="Unassembled WGS sequence"/>
</dbReference>
<evidence type="ECO:0000313" key="3">
    <source>
        <dbReference type="EMBL" id="GAA0733084.1"/>
    </source>
</evidence>